<sequence>MITLAFVIIGVFYANEVYAGRITMSNPQEETTEDGKRVCIYSNSIYTFTTVTKSLHCPVSKTFDTEDAK</sequence>
<dbReference type="Proteomes" id="UP000291793">
    <property type="component" value="Unassembled WGS sequence"/>
</dbReference>
<evidence type="ECO:0000313" key="1">
    <source>
        <dbReference type="EMBL" id="TCB98274.1"/>
    </source>
</evidence>
<dbReference type="AlphaFoldDB" id="A0A4R0GKX7"/>
<reference evidence="1 2" key="1">
    <citation type="submission" date="2019-02" db="EMBL/GenBank/DDBJ databases">
        <title>The draft genome of Kosakonia quasisacchari strain WCHKQ120001.</title>
        <authorList>
            <person name="Wang C."/>
            <person name="Feng Y."/>
            <person name="Zong Z."/>
        </authorList>
    </citation>
    <scope>NUCLEOTIDE SEQUENCE [LARGE SCALE GENOMIC DNA]</scope>
    <source>
        <strain evidence="1 2">WCHKQ120001</strain>
    </source>
</reference>
<dbReference type="OrthoDB" id="6630479at2"/>
<name>A0A4R0GKX7_9ENTR</name>
<protein>
    <submittedName>
        <fullName evidence="1">Uncharacterized protein</fullName>
    </submittedName>
</protein>
<gene>
    <name evidence="1" type="ORF">E0L21_22175</name>
</gene>
<proteinExistence type="predicted"/>
<comment type="caution">
    <text evidence="1">The sequence shown here is derived from an EMBL/GenBank/DDBJ whole genome shotgun (WGS) entry which is preliminary data.</text>
</comment>
<organism evidence="1 2">
    <name type="scientific">Kosakonia quasisacchari</name>
    <dbReference type="NCBI Taxonomy" id="2529380"/>
    <lineage>
        <taxon>Bacteria</taxon>
        <taxon>Pseudomonadati</taxon>
        <taxon>Pseudomonadota</taxon>
        <taxon>Gammaproteobacteria</taxon>
        <taxon>Enterobacterales</taxon>
        <taxon>Enterobacteriaceae</taxon>
        <taxon>Kosakonia</taxon>
    </lineage>
</organism>
<dbReference type="EMBL" id="SJOP01000028">
    <property type="protein sequence ID" value="TCB98274.1"/>
    <property type="molecule type" value="Genomic_DNA"/>
</dbReference>
<keyword evidence="2" id="KW-1185">Reference proteome</keyword>
<accession>A0A4R0GKX7</accession>
<evidence type="ECO:0000313" key="2">
    <source>
        <dbReference type="Proteomes" id="UP000291793"/>
    </source>
</evidence>